<dbReference type="GO" id="GO:0005737">
    <property type="term" value="C:cytoplasm"/>
    <property type="evidence" value="ECO:0007669"/>
    <property type="project" value="UniProtKB-SubCell"/>
</dbReference>
<evidence type="ECO:0000313" key="14">
    <source>
        <dbReference type="Proteomes" id="UP000187464"/>
    </source>
</evidence>
<evidence type="ECO:0000259" key="12">
    <source>
        <dbReference type="Pfam" id="PF20260"/>
    </source>
</evidence>
<dbReference type="InterPro" id="IPR029028">
    <property type="entry name" value="Alpha/beta_knot_MTases"/>
</dbReference>
<name>A0A1R3SWT6_9BACT</name>
<evidence type="ECO:0000256" key="1">
    <source>
        <dbReference type="ARBA" id="ARBA00004496"/>
    </source>
</evidence>
<dbReference type="InterPro" id="IPR029026">
    <property type="entry name" value="tRNA_m1G_MTases_N"/>
</dbReference>
<evidence type="ECO:0000256" key="9">
    <source>
        <dbReference type="ARBA" id="ARBA00047944"/>
    </source>
</evidence>
<keyword evidence="7 10" id="KW-0949">S-adenosyl-L-methionine</keyword>
<dbReference type="InterPro" id="IPR006700">
    <property type="entry name" value="RsmE"/>
</dbReference>
<dbReference type="PIRSF" id="PIRSF015601">
    <property type="entry name" value="MTase_slr0722"/>
    <property type="match status" value="1"/>
</dbReference>
<dbReference type="EC" id="2.1.1.193" evidence="10"/>
<dbReference type="STRING" id="1642647.PSM36_1166"/>
<proteinExistence type="inferred from homology"/>
<comment type="catalytic activity">
    <reaction evidence="9 10">
        <text>uridine(1498) in 16S rRNA + S-adenosyl-L-methionine = N(3)-methyluridine(1498) in 16S rRNA + S-adenosyl-L-homocysteine + H(+)</text>
        <dbReference type="Rhea" id="RHEA:42920"/>
        <dbReference type="Rhea" id="RHEA-COMP:10283"/>
        <dbReference type="Rhea" id="RHEA-COMP:10284"/>
        <dbReference type="ChEBI" id="CHEBI:15378"/>
        <dbReference type="ChEBI" id="CHEBI:57856"/>
        <dbReference type="ChEBI" id="CHEBI:59789"/>
        <dbReference type="ChEBI" id="CHEBI:65315"/>
        <dbReference type="ChEBI" id="CHEBI:74502"/>
        <dbReference type="EC" id="2.1.1.193"/>
    </reaction>
</comment>
<protein>
    <recommendedName>
        <fullName evidence="10">Ribosomal RNA small subunit methyltransferase E</fullName>
        <ecNumber evidence="10">2.1.1.193</ecNumber>
    </recommendedName>
</protein>
<dbReference type="Pfam" id="PF20260">
    <property type="entry name" value="PUA_4"/>
    <property type="match status" value="1"/>
</dbReference>
<evidence type="ECO:0000256" key="4">
    <source>
        <dbReference type="ARBA" id="ARBA00022552"/>
    </source>
</evidence>
<evidence type="ECO:0000256" key="2">
    <source>
        <dbReference type="ARBA" id="ARBA00005528"/>
    </source>
</evidence>
<dbReference type="EMBL" id="LT605205">
    <property type="protein sequence ID" value="SCD19991.1"/>
    <property type="molecule type" value="Genomic_DNA"/>
</dbReference>
<keyword evidence="4 10" id="KW-0698">rRNA processing</keyword>
<dbReference type="CDD" id="cd18084">
    <property type="entry name" value="RsmE-like"/>
    <property type="match status" value="1"/>
</dbReference>
<dbReference type="GO" id="GO:0070042">
    <property type="term" value="F:rRNA (uridine-N3-)-methyltransferase activity"/>
    <property type="evidence" value="ECO:0007669"/>
    <property type="project" value="TreeGrafter"/>
</dbReference>
<gene>
    <name evidence="13" type="ORF">PSM36_1166</name>
</gene>
<evidence type="ECO:0000256" key="5">
    <source>
        <dbReference type="ARBA" id="ARBA00022603"/>
    </source>
</evidence>
<organism evidence="13 14">
    <name type="scientific">Proteiniphilum saccharofermentans</name>
    <dbReference type="NCBI Taxonomy" id="1642647"/>
    <lineage>
        <taxon>Bacteria</taxon>
        <taxon>Pseudomonadati</taxon>
        <taxon>Bacteroidota</taxon>
        <taxon>Bacteroidia</taxon>
        <taxon>Bacteroidales</taxon>
        <taxon>Dysgonomonadaceae</taxon>
        <taxon>Proteiniphilum</taxon>
    </lineage>
</organism>
<feature type="domain" description="Ribosomal RNA small subunit methyltransferase E methyltransferase" evidence="11">
    <location>
        <begin position="46"/>
        <end position="199"/>
    </location>
</feature>
<dbReference type="PANTHER" id="PTHR30027">
    <property type="entry name" value="RIBOSOMAL RNA SMALL SUBUNIT METHYLTRANSFERASE E"/>
    <property type="match status" value="1"/>
</dbReference>
<dbReference type="AlphaFoldDB" id="A0A1R3SWT6"/>
<dbReference type="Gene3D" id="2.40.240.20">
    <property type="entry name" value="Hypothetical PUA domain-like, domain 1"/>
    <property type="match status" value="1"/>
</dbReference>
<feature type="domain" description="Ribosomal RNA small subunit methyltransferase E PUA-like" evidence="12">
    <location>
        <begin position="1"/>
        <end position="33"/>
    </location>
</feature>
<evidence type="ECO:0000256" key="7">
    <source>
        <dbReference type="ARBA" id="ARBA00022691"/>
    </source>
</evidence>
<dbReference type="NCBIfam" id="NF008702">
    <property type="entry name" value="PRK11713.6-1"/>
    <property type="match status" value="1"/>
</dbReference>
<evidence type="ECO:0000256" key="8">
    <source>
        <dbReference type="ARBA" id="ARBA00025699"/>
    </source>
</evidence>
<dbReference type="InterPro" id="IPR046886">
    <property type="entry name" value="RsmE_MTase_dom"/>
</dbReference>
<evidence type="ECO:0000256" key="6">
    <source>
        <dbReference type="ARBA" id="ARBA00022679"/>
    </source>
</evidence>
<dbReference type="Pfam" id="PF04452">
    <property type="entry name" value="Methyltrans_RNA"/>
    <property type="match status" value="1"/>
</dbReference>
<dbReference type="SUPFAM" id="SSF75217">
    <property type="entry name" value="alpha/beta knot"/>
    <property type="match status" value="1"/>
</dbReference>
<keyword evidence="5 10" id="KW-0489">Methyltransferase</keyword>
<comment type="similarity">
    <text evidence="2 10">Belongs to the RNA methyltransferase RsmE family.</text>
</comment>
<keyword evidence="3 10" id="KW-0963">Cytoplasm</keyword>
<dbReference type="InterPro" id="IPR046887">
    <property type="entry name" value="RsmE_PUA-like"/>
</dbReference>
<dbReference type="KEGG" id="psac:PSM36_1166"/>
<accession>A0A1R3SWT6</accession>
<keyword evidence="14" id="KW-1185">Reference proteome</keyword>
<dbReference type="Proteomes" id="UP000187464">
    <property type="component" value="Chromosome I"/>
</dbReference>
<dbReference type="Gene3D" id="3.40.1280.10">
    <property type="match status" value="1"/>
</dbReference>
<evidence type="ECO:0000256" key="3">
    <source>
        <dbReference type="ARBA" id="ARBA00022490"/>
    </source>
</evidence>
<dbReference type="GO" id="GO:0070475">
    <property type="term" value="P:rRNA base methylation"/>
    <property type="evidence" value="ECO:0007669"/>
    <property type="project" value="TreeGrafter"/>
</dbReference>
<keyword evidence="6 10" id="KW-0808">Transferase</keyword>
<reference evidence="13 14" key="1">
    <citation type="submission" date="2016-08" db="EMBL/GenBank/DDBJ databases">
        <authorList>
            <person name="Seilhamer J.J."/>
        </authorList>
    </citation>
    <scope>NUCLEOTIDE SEQUENCE [LARGE SCALE GENOMIC DNA]</scope>
    <source>
        <strain evidence="13">M3/6</strain>
    </source>
</reference>
<evidence type="ECO:0000256" key="10">
    <source>
        <dbReference type="PIRNR" id="PIRNR015601"/>
    </source>
</evidence>
<sequence length="206" mass="23639">MREGDKLTVTDGQGSFYECTLLQANPKQCLVDIQNCIEKPKGWGYNLRIAFAPTKQMERNEWFVEKAVEIGIDRFTPMLCHYSERREVKTERLEKIAVSAMKQSQRSYLPKIDELSQFEKVISEPFNGKKYIAHCYDLPKKQLAQHYKKDENAFFLIGPEGDFSQEEVEKAIATGFEPVTLGDSRLRTETACLVAIHTIHVINSLS</sequence>
<dbReference type="PANTHER" id="PTHR30027:SF3">
    <property type="entry name" value="16S RRNA (URACIL(1498)-N(3))-METHYLTRANSFERASE"/>
    <property type="match status" value="1"/>
</dbReference>
<comment type="function">
    <text evidence="8 10">Specifically methylates the N3 position of the uracil ring of uridine 1498 (m3U1498) in 16S rRNA. Acts on the fully assembled 30S ribosomal subunit.</text>
</comment>
<comment type="subcellular location">
    <subcellularLocation>
        <location evidence="1 10">Cytoplasm</location>
    </subcellularLocation>
</comment>
<evidence type="ECO:0000313" key="13">
    <source>
        <dbReference type="EMBL" id="SCD19991.1"/>
    </source>
</evidence>
<dbReference type="NCBIfam" id="TIGR00046">
    <property type="entry name" value="RsmE family RNA methyltransferase"/>
    <property type="match status" value="1"/>
</dbReference>
<evidence type="ECO:0000259" key="11">
    <source>
        <dbReference type="Pfam" id="PF04452"/>
    </source>
</evidence>